<gene>
    <name evidence="2" type="ORF">FUT82_04880</name>
    <name evidence="1" type="ORF">TPHV1_20246</name>
</gene>
<protein>
    <recommendedName>
        <fullName evidence="5">HNH endonuclease</fullName>
    </recommendedName>
</protein>
<dbReference type="OrthoDB" id="363082at2"/>
<dbReference type="Proteomes" id="UP000323594">
    <property type="component" value="Chromosome"/>
</dbReference>
<dbReference type="GeneID" id="57753479"/>
<dbReference type="AlphaFoldDB" id="A0A0B7GST7"/>
<evidence type="ECO:0000313" key="1">
    <source>
        <dbReference type="EMBL" id="CEM61709.1"/>
    </source>
</evidence>
<evidence type="ECO:0000313" key="4">
    <source>
        <dbReference type="Proteomes" id="UP000323594"/>
    </source>
</evidence>
<reference evidence="1" key="2">
    <citation type="submission" date="2015-01" db="EMBL/GenBank/DDBJ databases">
        <authorList>
            <person name="Xiang T."/>
            <person name="Song Y."/>
            <person name="Huang L."/>
            <person name="Wang B."/>
            <person name="Wu P."/>
        </authorList>
    </citation>
    <scope>NUCLEOTIDE SEQUENCE [LARGE SCALE GENOMIC DNA]</scope>
    <source>
        <strain evidence="1">V1</strain>
    </source>
</reference>
<dbReference type="RefSeq" id="WP_024751734.1">
    <property type="nucleotide sequence ID" value="NZ_CDNC01000012.1"/>
</dbReference>
<reference evidence="2 4" key="3">
    <citation type="submission" date="2019-08" db="EMBL/GenBank/DDBJ databases">
        <authorList>
            <person name="Kuhnert P."/>
        </authorList>
    </citation>
    <scope>NUCLEOTIDE SEQUENCE [LARGE SCALE GENOMIC DNA]</scope>
    <source>
        <strain evidence="2 4">B36.5</strain>
    </source>
</reference>
<evidence type="ECO:0000313" key="3">
    <source>
        <dbReference type="Proteomes" id="UP000042527"/>
    </source>
</evidence>
<reference evidence="3" key="1">
    <citation type="submission" date="2015-01" db="EMBL/GenBank/DDBJ databases">
        <authorList>
            <person name="Manzoor Shahid"/>
            <person name="Zubair Saima"/>
        </authorList>
    </citation>
    <scope>NUCLEOTIDE SEQUENCE [LARGE SCALE GENOMIC DNA]</scope>
    <source>
        <strain evidence="3">V1</strain>
    </source>
</reference>
<dbReference type="Gene3D" id="1.10.30.50">
    <property type="match status" value="1"/>
</dbReference>
<name>A0A0B7GST7_TREPH</name>
<evidence type="ECO:0008006" key="5">
    <source>
        <dbReference type="Google" id="ProtNLM"/>
    </source>
</evidence>
<dbReference type="EMBL" id="CDNC01000012">
    <property type="protein sequence ID" value="CEM61709.1"/>
    <property type="molecule type" value="Genomic_DNA"/>
</dbReference>
<evidence type="ECO:0000313" key="2">
    <source>
        <dbReference type="EMBL" id="QEJ97395.1"/>
    </source>
</evidence>
<dbReference type="EMBL" id="CP042817">
    <property type="protein sequence ID" value="QEJ97395.1"/>
    <property type="molecule type" value="Genomic_DNA"/>
</dbReference>
<organism evidence="1 3">
    <name type="scientific">Treponema phagedenis</name>
    <dbReference type="NCBI Taxonomy" id="162"/>
    <lineage>
        <taxon>Bacteria</taxon>
        <taxon>Pseudomonadati</taxon>
        <taxon>Spirochaetota</taxon>
        <taxon>Spirochaetia</taxon>
        <taxon>Spirochaetales</taxon>
        <taxon>Treponemataceae</taxon>
        <taxon>Treponema</taxon>
    </lineage>
</organism>
<proteinExistence type="predicted"/>
<keyword evidence="3" id="KW-1185">Reference proteome</keyword>
<accession>A0A0B7GST7</accession>
<dbReference type="Proteomes" id="UP000042527">
    <property type="component" value="Unassembled WGS sequence"/>
</dbReference>
<sequence length="93" mass="10670">MKGSMRKTRLYVFNRDGFKCTVCGKKIDWTTGQMAHRIPKTKLNIKKYGIGIIDHAFNLRTTCSLKCNSAVLIDNNPAEKEQLIEAIRRQGKR</sequence>